<dbReference type="GO" id="GO:0012505">
    <property type="term" value="C:endomembrane system"/>
    <property type="evidence" value="ECO:0007669"/>
    <property type="project" value="UniProtKB-SubCell"/>
</dbReference>
<keyword evidence="12" id="KW-0808">Transferase</keyword>
<evidence type="ECO:0000256" key="4">
    <source>
        <dbReference type="ARBA" id="ARBA00022729"/>
    </source>
</evidence>
<evidence type="ECO:0000313" key="13">
    <source>
        <dbReference type="Proteomes" id="UP001153069"/>
    </source>
</evidence>
<keyword evidence="6 11" id="KW-0472">Membrane</keyword>
<evidence type="ECO:0000256" key="3">
    <source>
        <dbReference type="ARBA" id="ARBA00022692"/>
    </source>
</evidence>
<accession>A0A9N8EXL0</accession>
<feature type="compositionally biased region" description="Low complexity" evidence="10">
    <location>
        <begin position="99"/>
        <end position="113"/>
    </location>
</feature>
<dbReference type="InterPro" id="IPR032675">
    <property type="entry name" value="LRR_dom_sf"/>
</dbReference>
<proteinExistence type="predicted"/>
<feature type="compositionally biased region" description="Polar residues" evidence="10">
    <location>
        <begin position="62"/>
        <end position="80"/>
    </location>
</feature>
<dbReference type="EMBL" id="CAICTM010002280">
    <property type="protein sequence ID" value="CAB9528648.1"/>
    <property type="molecule type" value="Genomic_DNA"/>
</dbReference>
<feature type="compositionally biased region" description="Low complexity" evidence="10">
    <location>
        <begin position="81"/>
        <end position="91"/>
    </location>
</feature>
<feature type="compositionally biased region" description="Basic and acidic residues" evidence="10">
    <location>
        <begin position="34"/>
        <end position="53"/>
    </location>
</feature>
<evidence type="ECO:0000256" key="8">
    <source>
        <dbReference type="ARBA" id="ARBA00023180"/>
    </source>
</evidence>
<name>A0A9N8EXL0_9STRA</name>
<dbReference type="Proteomes" id="UP001153069">
    <property type="component" value="Unassembled WGS sequence"/>
</dbReference>
<comment type="subcellular location">
    <subcellularLocation>
        <location evidence="1">Cell membrane</location>
    </subcellularLocation>
    <subcellularLocation>
        <location evidence="9">Endomembrane system</location>
        <topology evidence="9">Single-pass membrane protein</topology>
    </subcellularLocation>
</comment>
<keyword evidence="12" id="KW-0418">Kinase</keyword>
<dbReference type="PANTHER" id="PTHR48052">
    <property type="entry name" value="UNNAMED PRODUCT"/>
    <property type="match status" value="1"/>
</dbReference>
<keyword evidence="2" id="KW-1003">Cell membrane</keyword>
<evidence type="ECO:0000256" key="11">
    <source>
        <dbReference type="SAM" id="Phobius"/>
    </source>
</evidence>
<evidence type="ECO:0000256" key="10">
    <source>
        <dbReference type="SAM" id="MobiDB-lite"/>
    </source>
</evidence>
<keyword evidence="4" id="KW-0732">Signal</keyword>
<dbReference type="AlphaFoldDB" id="A0A9N8EXL0"/>
<evidence type="ECO:0000313" key="12">
    <source>
        <dbReference type="EMBL" id="CAB9528648.1"/>
    </source>
</evidence>
<reference evidence="12" key="1">
    <citation type="submission" date="2020-06" db="EMBL/GenBank/DDBJ databases">
        <authorList>
            <consortium name="Plant Systems Biology data submission"/>
        </authorList>
    </citation>
    <scope>NUCLEOTIDE SEQUENCE</scope>
    <source>
        <strain evidence="12">D6</strain>
    </source>
</reference>
<evidence type="ECO:0000256" key="5">
    <source>
        <dbReference type="ARBA" id="ARBA00022989"/>
    </source>
</evidence>
<feature type="transmembrane region" description="Helical" evidence="11">
    <location>
        <begin position="145"/>
        <end position="167"/>
    </location>
</feature>
<keyword evidence="7 12" id="KW-0675">Receptor</keyword>
<keyword evidence="3 11" id="KW-0812">Transmembrane</keyword>
<comment type="caution">
    <text evidence="12">The sequence shown here is derived from an EMBL/GenBank/DDBJ whole genome shotgun (WGS) entry which is preliminary data.</text>
</comment>
<dbReference type="OrthoDB" id="69127at2759"/>
<evidence type="ECO:0000256" key="1">
    <source>
        <dbReference type="ARBA" id="ARBA00004236"/>
    </source>
</evidence>
<dbReference type="PANTHER" id="PTHR48052:SF8">
    <property type="entry name" value="LRR RECEPTOR-LIKE SERINE_THREONINE-PROTEIN KINASE FLS2"/>
    <property type="match status" value="1"/>
</dbReference>
<sequence>MSSKHNIKNVRASSASIALSELSISAASAGVAEAQDKMGEEGRDRNHDRRSGQEDDSEDATEQQALLLQDEPPTNSSSRQDASGDNNNNDNSNERSSRTDNSSSSTRPNTPRTYNPIRWILSYMQCIAFTEEEDDEQNPFSKRRLCFIVFIALLSIVINLIVIPVVLTRMEHSRSDRQTPPPTRAPTTQLTNTSSPTFGPLPTPSPVPNIPVPIPNNAAVAIALPPYTLDALNDPQSPQFKAFQWLADDPNVATYSSFRTLQRMALATIFYATNTNTDEEEIESASNKQGKLLQTRQQDSTPETEAPDGFDPDVFANLFDGESQELVLVWKDATHWLSYTIHECFWYSESPFVCDSQQYYRYLTLPDNNLVGSIPPEVGLLTRLQQIHLGHNEGLYGSIPTHIAFLTQLEELRLSHLPQLTGTLPHTISHLHMYLRQIQLQETPRFLKLLSTDLGRLTRLQDLRLETRDIRESSFFAAINNNRPPRPLPTEMGNLRNLRNFTISGQELAGTLPTQLAKLTRLEWLHIVSTQITGTIPRDFGDMISLTSLELTHSGLRGRLPKELSHLRRTLTKLSVNNQAFTGTIPFQFSNLTWCTTQNYQHNQLSGTVPLGICYLHNSGILQTLRVDCRHDQVQCSCDCECF</sequence>
<feature type="region of interest" description="Disordered" evidence="10">
    <location>
        <begin position="28"/>
        <end position="114"/>
    </location>
</feature>
<dbReference type="Gene3D" id="3.80.10.10">
    <property type="entry name" value="Ribonuclease Inhibitor"/>
    <property type="match status" value="3"/>
</dbReference>
<gene>
    <name evidence="12" type="ORF">SEMRO_2282_G321850.1</name>
</gene>
<protein>
    <submittedName>
        <fullName evidence="12">Receptor-like protein kinase</fullName>
    </submittedName>
</protein>
<feature type="compositionally biased region" description="Pro residues" evidence="10">
    <location>
        <begin position="199"/>
        <end position="208"/>
    </location>
</feature>
<feature type="region of interest" description="Disordered" evidence="10">
    <location>
        <begin position="283"/>
        <end position="309"/>
    </location>
</feature>
<keyword evidence="5 11" id="KW-1133">Transmembrane helix</keyword>
<feature type="region of interest" description="Disordered" evidence="10">
    <location>
        <begin position="172"/>
        <end position="208"/>
    </location>
</feature>
<organism evidence="12 13">
    <name type="scientific">Seminavis robusta</name>
    <dbReference type="NCBI Taxonomy" id="568900"/>
    <lineage>
        <taxon>Eukaryota</taxon>
        <taxon>Sar</taxon>
        <taxon>Stramenopiles</taxon>
        <taxon>Ochrophyta</taxon>
        <taxon>Bacillariophyta</taxon>
        <taxon>Bacillariophyceae</taxon>
        <taxon>Bacillariophycidae</taxon>
        <taxon>Naviculales</taxon>
        <taxon>Naviculaceae</taxon>
        <taxon>Seminavis</taxon>
    </lineage>
</organism>
<evidence type="ECO:0000256" key="6">
    <source>
        <dbReference type="ARBA" id="ARBA00023136"/>
    </source>
</evidence>
<dbReference type="GO" id="GO:0016301">
    <property type="term" value="F:kinase activity"/>
    <property type="evidence" value="ECO:0007669"/>
    <property type="project" value="UniProtKB-KW"/>
</dbReference>
<evidence type="ECO:0000256" key="7">
    <source>
        <dbReference type="ARBA" id="ARBA00023170"/>
    </source>
</evidence>
<evidence type="ECO:0000256" key="2">
    <source>
        <dbReference type="ARBA" id="ARBA00022475"/>
    </source>
</evidence>
<dbReference type="SUPFAM" id="SSF52058">
    <property type="entry name" value="L domain-like"/>
    <property type="match status" value="1"/>
</dbReference>
<evidence type="ECO:0000256" key="9">
    <source>
        <dbReference type="ARBA" id="ARBA00037847"/>
    </source>
</evidence>
<keyword evidence="8" id="KW-0325">Glycoprotein</keyword>
<dbReference type="GO" id="GO:0005886">
    <property type="term" value="C:plasma membrane"/>
    <property type="evidence" value="ECO:0007669"/>
    <property type="project" value="UniProtKB-SubCell"/>
</dbReference>
<feature type="compositionally biased region" description="Polar residues" evidence="10">
    <location>
        <begin position="284"/>
        <end position="303"/>
    </location>
</feature>
<keyword evidence="13" id="KW-1185">Reference proteome</keyword>